<comment type="caution">
    <text evidence="1">The sequence shown here is derived from an EMBL/GenBank/DDBJ whole genome shotgun (WGS) entry which is preliminary data.</text>
</comment>
<proteinExistence type="predicted"/>
<organism evidence="1 2">
    <name type="scientific">Meloidogyne enterolobii</name>
    <name type="common">Root-knot nematode worm</name>
    <name type="synonym">Meloidogyne mayaguensis</name>
    <dbReference type="NCBI Taxonomy" id="390850"/>
    <lineage>
        <taxon>Eukaryota</taxon>
        <taxon>Metazoa</taxon>
        <taxon>Ecdysozoa</taxon>
        <taxon>Nematoda</taxon>
        <taxon>Chromadorea</taxon>
        <taxon>Rhabditida</taxon>
        <taxon>Tylenchina</taxon>
        <taxon>Tylenchomorpha</taxon>
        <taxon>Tylenchoidea</taxon>
        <taxon>Meloidogynidae</taxon>
        <taxon>Meloidogyninae</taxon>
        <taxon>Meloidogyne</taxon>
    </lineage>
</organism>
<evidence type="ECO:0000313" key="2">
    <source>
        <dbReference type="Proteomes" id="UP000580250"/>
    </source>
</evidence>
<name>A0A6V7VJ77_MELEN</name>
<gene>
    <name evidence="1" type="ORF">MENT_LOCUS26719</name>
</gene>
<dbReference type="AlphaFoldDB" id="A0A6V7VJ77"/>
<reference evidence="1 2" key="1">
    <citation type="submission" date="2020-08" db="EMBL/GenBank/DDBJ databases">
        <authorList>
            <person name="Koutsovoulos G."/>
            <person name="Danchin GJ E."/>
        </authorList>
    </citation>
    <scope>NUCLEOTIDE SEQUENCE [LARGE SCALE GENOMIC DNA]</scope>
</reference>
<protein>
    <submittedName>
        <fullName evidence="1">Uncharacterized protein</fullName>
    </submittedName>
</protein>
<dbReference type="Proteomes" id="UP000580250">
    <property type="component" value="Unassembled WGS sequence"/>
</dbReference>
<dbReference type="EMBL" id="CAJEWN010000246">
    <property type="protein sequence ID" value="CAD2175016.1"/>
    <property type="molecule type" value="Genomic_DNA"/>
</dbReference>
<sequence length="72" mass="8184">MMQVDVVAISVCLLYFLSIRKFCSQISPLKSRACIWGGKGFLSIFRTWTQCSFVDAELARLPSRMSVDLFTN</sequence>
<evidence type="ECO:0000313" key="1">
    <source>
        <dbReference type="EMBL" id="CAD2175016.1"/>
    </source>
</evidence>
<accession>A0A6V7VJ77</accession>